<feature type="domain" description="RNA polymerase sigma-70 region 2" evidence="5">
    <location>
        <begin position="3"/>
        <end position="54"/>
    </location>
</feature>
<dbReference type="Gene3D" id="1.10.1740.10">
    <property type="match status" value="1"/>
</dbReference>
<keyword evidence="3" id="KW-0731">Sigma factor</keyword>
<evidence type="ECO:0000256" key="3">
    <source>
        <dbReference type="ARBA" id="ARBA00023082"/>
    </source>
</evidence>
<name>A0A840L7Y4_9BURK</name>
<keyword evidence="8" id="KW-1185">Reference proteome</keyword>
<gene>
    <name evidence="7" type="ORF">HNP55_000833</name>
</gene>
<evidence type="ECO:0000313" key="7">
    <source>
        <dbReference type="EMBL" id="MBB4842338.1"/>
    </source>
</evidence>
<sequence length="149" mass="16933">MAAQKVIENRALAEEIAQEAYLKLSELKLEVKHPLAYCYQIVRNLAIDRKRRHRMECLLFVAEEQGHDVATGAGTPEQIAIARQQLTLVMQLLDRLPERVRQAYVLHRLDGLTQRDIGKLLGVSAALVNFMISEAAKLLQNHRALRVID</sequence>
<dbReference type="InterPro" id="IPR013249">
    <property type="entry name" value="RNA_pol_sigma70_r4_t2"/>
</dbReference>
<dbReference type="SUPFAM" id="SSF88659">
    <property type="entry name" value="Sigma3 and sigma4 domains of RNA polymerase sigma factors"/>
    <property type="match status" value="1"/>
</dbReference>
<evidence type="ECO:0000256" key="2">
    <source>
        <dbReference type="ARBA" id="ARBA00023015"/>
    </source>
</evidence>
<keyword evidence="4" id="KW-0804">Transcription</keyword>
<dbReference type="NCBIfam" id="TIGR02937">
    <property type="entry name" value="sigma70-ECF"/>
    <property type="match status" value="1"/>
</dbReference>
<dbReference type="PANTHER" id="PTHR43133:SF63">
    <property type="entry name" value="RNA POLYMERASE SIGMA FACTOR FECI-RELATED"/>
    <property type="match status" value="1"/>
</dbReference>
<evidence type="ECO:0000259" key="5">
    <source>
        <dbReference type="Pfam" id="PF04542"/>
    </source>
</evidence>
<dbReference type="Gene3D" id="1.10.10.10">
    <property type="entry name" value="Winged helix-like DNA-binding domain superfamily/Winged helix DNA-binding domain"/>
    <property type="match status" value="1"/>
</dbReference>
<comment type="caution">
    <text evidence="7">The sequence shown here is derived from an EMBL/GenBank/DDBJ whole genome shotgun (WGS) entry which is preliminary data.</text>
</comment>
<dbReference type="InterPro" id="IPR036388">
    <property type="entry name" value="WH-like_DNA-bd_sf"/>
</dbReference>
<dbReference type="SUPFAM" id="SSF88946">
    <property type="entry name" value="Sigma2 domain of RNA polymerase sigma factors"/>
    <property type="match status" value="1"/>
</dbReference>
<dbReference type="InterPro" id="IPR007627">
    <property type="entry name" value="RNA_pol_sigma70_r2"/>
</dbReference>
<keyword evidence="2" id="KW-0805">Transcription regulation</keyword>
<organism evidence="7 8">
    <name type="scientific">Roseateles oligotrophus</name>
    <dbReference type="NCBI Taxonomy" id="1769250"/>
    <lineage>
        <taxon>Bacteria</taxon>
        <taxon>Pseudomonadati</taxon>
        <taxon>Pseudomonadota</taxon>
        <taxon>Betaproteobacteria</taxon>
        <taxon>Burkholderiales</taxon>
        <taxon>Sphaerotilaceae</taxon>
        <taxon>Roseateles</taxon>
    </lineage>
</organism>
<dbReference type="EMBL" id="JACHLP010000001">
    <property type="protein sequence ID" value="MBB4842338.1"/>
    <property type="molecule type" value="Genomic_DNA"/>
</dbReference>
<dbReference type="GO" id="GO:0006352">
    <property type="term" value="P:DNA-templated transcription initiation"/>
    <property type="evidence" value="ECO:0007669"/>
    <property type="project" value="InterPro"/>
</dbReference>
<dbReference type="Pfam" id="PF04542">
    <property type="entry name" value="Sigma70_r2"/>
    <property type="match status" value="1"/>
</dbReference>
<dbReference type="PANTHER" id="PTHR43133">
    <property type="entry name" value="RNA POLYMERASE ECF-TYPE SIGMA FACTO"/>
    <property type="match status" value="1"/>
</dbReference>
<protein>
    <submittedName>
        <fullName evidence="7">RNA polymerase sigma-70 factor (ECF subfamily)</fullName>
    </submittedName>
</protein>
<evidence type="ECO:0000256" key="4">
    <source>
        <dbReference type="ARBA" id="ARBA00023163"/>
    </source>
</evidence>
<reference evidence="7 8" key="1">
    <citation type="submission" date="2020-08" db="EMBL/GenBank/DDBJ databases">
        <title>Functional genomics of gut bacteria from endangered species of beetles.</title>
        <authorList>
            <person name="Carlos-Shanley C."/>
        </authorList>
    </citation>
    <scope>NUCLEOTIDE SEQUENCE [LARGE SCALE GENOMIC DNA]</scope>
    <source>
        <strain evidence="7 8">S00239</strain>
    </source>
</reference>
<dbReference type="InterPro" id="IPR013325">
    <property type="entry name" value="RNA_pol_sigma_r2"/>
</dbReference>
<evidence type="ECO:0000259" key="6">
    <source>
        <dbReference type="Pfam" id="PF08281"/>
    </source>
</evidence>
<proteinExistence type="inferred from homology"/>
<dbReference type="InterPro" id="IPR039425">
    <property type="entry name" value="RNA_pol_sigma-70-like"/>
</dbReference>
<dbReference type="InterPro" id="IPR013324">
    <property type="entry name" value="RNA_pol_sigma_r3/r4-like"/>
</dbReference>
<evidence type="ECO:0000256" key="1">
    <source>
        <dbReference type="ARBA" id="ARBA00010641"/>
    </source>
</evidence>
<feature type="domain" description="RNA polymerase sigma factor 70 region 4 type 2" evidence="6">
    <location>
        <begin position="88"/>
        <end position="138"/>
    </location>
</feature>
<dbReference type="GO" id="GO:0003677">
    <property type="term" value="F:DNA binding"/>
    <property type="evidence" value="ECO:0007669"/>
    <property type="project" value="InterPro"/>
</dbReference>
<dbReference type="GO" id="GO:0016987">
    <property type="term" value="F:sigma factor activity"/>
    <property type="evidence" value="ECO:0007669"/>
    <property type="project" value="UniProtKB-KW"/>
</dbReference>
<dbReference type="Proteomes" id="UP000562027">
    <property type="component" value="Unassembled WGS sequence"/>
</dbReference>
<dbReference type="Pfam" id="PF08281">
    <property type="entry name" value="Sigma70_r4_2"/>
    <property type="match status" value="1"/>
</dbReference>
<dbReference type="AlphaFoldDB" id="A0A840L7Y4"/>
<evidence type="ECO:0000313" key="8">
    <source>
        <dbReference type="Proteomes" id="UP000562027"/>
    </source>
</evidence>
<dbReference type="InterPro" id="IPR014284">
    <property type="entry name" value="RNA_pol_sigma-70_dom"/>
</dbReference>
<comment type="similarity">
    <text evidence="1">Belongs to the sigma-70 factor family. ECF subfamily.</text>
</comment>
<accession>A0A840L7Y4</accession>